<dbReference type="Pfam" id="PF03401">
    <property type="entry name" value="TctC"/>
    <property type="match status" value="1"/>
</dbReference>
<keyword evidence="2" id="KW-0675">Receptor</keyword>
<organism evidence="2 3">
    <name type="scientific">Extensimonas vulgaris</name>
    <dbReference type="NCBI Taxonomy" id="1031594"/>
    <lineage>
        <taxon>Bacteria</taxon>
        <taxon>Pseudomonadati</taxon>
        <taxon>Pseudomonadota</taxon>
        <taxon>Betaproteobacteria</taxon>
        <taxon>Burkholderiales</taxon>
        <taxon>Comamonadaceae</taxon>
        <taxon>Extensimonas</taxon>
    </lineage>
</organism>
<dbReference type="OrthoDB" id="8678477at2"/>
<dbReference type="InterPro" id="IPR042100">
    <property type="entry name" value="Bug_dom1"/>
</dbReference>
<dbReference type="InterPro" id="IPR006311">
    <property type="entry name" value="TAT_signal"/>
</dbReference>
<dbReference type="PROSITE" id="PS51318">
    <property type="entry name" value="TAT"/>
    <property type="match status" value="1"/>
</dbReference>
<keyword evidence="3" id="KW-1185">Reference proteome</keyword>
<comment type="caution">
    <text evidence="2">The sequence shown here is derived from an EMBL/GenBank/DDBJ whole genome shotgun (WGS) entry which is preliminary data.</text>
</comment>
<dbReference type="SUPFAM" id="SSF53850">
    <property type="entry name" value="Periplasmic binding protein-like II"/>
    <property type="match status" value="1"/>
</dbReference>
<accession>A0A369AHF1</accession>
<dbReference type="PANTHER" id="PTHR42928:SF5">
    <property type="entry name" value="BLR1237 PROTEIN"/>
    <property type="match status" value="1"/>
</dbReference>
<reference evidence="2 3" key="1">
    <citation type="submission" date="2018-07" db="EMBL/GenBank/DDBJ databases">
        <title>Genomic Encyclopedia of Type Strains, Phase IV (KMG-IV): sequencing the most valuable type-strain genomes for metagenomic binning, comparative biology and taxonomic classification.</title>
        <authorList>
            <person name="Goeker M."/>
        </authorList>
    </citation>
    <scope>NUCLEOTIDE SEQUENCE [LARGE SCALE GENOMIC DNA]</scope>
    <source>
        <strain evidence="2 3">DSM 100911</strain>
    </source>
</reference>
<evidence type="ECO:0000256" key="1">
    <source>
        <dbReference type="ARBA" id="ARBA00006987"/>
    </source>
</evidence>
<comment type="similarity">
    <text evidence="1">Belongs to the UPF0065 (bug) family.</text>
</comment>
<dbReference type="Gene3D" id="3.40.190.10">
    <property type="entry name" value="Periplasmic binding protein-like II"/>
    <property type="match status" value="1"/>
</dbReference>
<dbReference type="PIRSF" id="PIRSF017082">
    <property type="entry name" value="YflP"/>
    <property type="match status" value="1"/>
</dbReference>
<name>A0A369AHF1_9BURK</name>
<dbReference type="Gene3D" id="3.40.190.150">
    <property type="entry name" value="Bordetella uptake gene, domain 1"/>
    <property type="match status" value="1"/>
</dbReference>
<dbReference type="RefSeq" id="WP_114483832.1">
    <property type="nucleotide sequence ID" value="NZ_QPJU01000008.1"/>
</dbReference>
<evidence type="ECO:0000313" key="3">
    <source>
        <dbReference type="Proteomes" id="UP000252174"/>
    </source>
</evidence>
<evidence type="ECO:0000313" key="2">
    <source>
        <dbReference type="EMBL" id="RCX08553.1"/>
    </source>
</evidence>
<dbReference type="AlphaFoldDB" id="A0A369AHF1"/>
<sequence>MPSQIPPSLGEPQTFLRRRSLLQLTIAGAGAVLLPTARAQTYPAKPITLVVPFPPGGPTDMVARVLAQKMSEQMGQSIVIDNKPGANGNIGATAVSRAPADGYTVLYNTSSITLSPALYKSLSYDVRRDFAPVVLTAVVPLVLVVHPGLPVNDVREFVAYVKAHPGKLSYASAGNGNVTHLAAFQLLQGLGLEATHVPYRGSAPADVDLVAGQVQFMTDTINSVLPFIKDKRLKLLAVASPRRLALFPQVPTIAETVLPGFEAGAWQGMMVPAATPPAIVKRLNAEALKALQSAEVRDKLAQQGAEPLGSTPEEYAAYLQKELARWTKVVKATGVTLD</sequence>
<gene>
    <name evidence="2" type="ORF">DFR45_10853</name>
</gene>
<proteinExistence type="inferred from homology"/>
<dbReference type="CDD" id="cd13578">
    <property type="entry name" value="PBP2_Bug27"/>
    <property type="match status" value="1"/>
</dbReference>
<protein>
    <submittedName>
        <fullName evidence="2">Tripartite-type tricarboxylate transporter receptor subunit TctC</fullName>
    </submittedName>
</protein>
<dbReference type="InterPro" id="IPR005064">
    <property type="entry name" value="BUG"/>
</dbReference>
<dbReference type="Proteomes" id="UP000252174">
    <property type="component" value="Unassembled WGS sequence"/>
</dbReference>
<dbReference type="EMBL" id="QPJU01000008">
    <property type="protein sequence ID" value="RCX08553.1"/>
    <property type="molecule type" value="Genomic_DNA"/>
</dbReference>
<dbReference type="PANTHER" id="PTHR42928">
    <property type="entry name" value="TRICARBOXYLATE-BINDING PROTEIN"/>
    <property type="match status" value="1"/>
</dbReference>